<dbReference type="Proteomes" id="UP001151760">
    <property type="component" value="Unassembled WGS sequence"/>
</dbReference>
<feature type="domain" description="Reverse transcriptase Ty1/copia-type" evidence="1">
    <location>
        <begin position="27"/>
        <end position="184"/>
    </location>
</feature>
<evidence type="ECO:0000313" key="2">
    <source>
        <dbReference type="EMBL" id="GJS96446.1"/>
    </source>
</evidence>
<sequence>MKKVNNGYVVENVLMGCGGAFAQNVGNKKYNKYKESKLCNGILVAKGYNQREGLDYEETFSPVVKINIVRCLIAIFVYNNWPLYQLDVNSTFFYVDLYEEVYMELPPSFYDKNESKVCNLVKSLYGLNKLQCRGMEITTALVKNGFVQSKNDYALYIKSKNGLFIALIVYVDDIVITRSNVEEI</sequence>
<keyword evidence="3" id="KW-1185">Reference proteome</keyword>
<reference evidence="2" key="1">
    <citation type="journal article" date="2022" name="Int. J. Mol. Sci.">
        <title>Draft Genome of Tanacetum Coccineum: Genomic Comparison of Closely Related Tanacetum-Family Plants.</title>
        <authorList>
            <person name="Yamashiro T."/>
            <person name="Shiraishi A."/>
            <person name="Nakayama K."/>
            <person name="Satake H."/>
        </authorList>
    </citation>
    <scope>NUCLEOTIDE SEQUENCE</scope>
</reference>
<dbReference type="Pfam" id="PF07727">
    <property type="entry name" value="RVT_2"/>
    <property type="match status" value="1"/>
</dbReference>
<dbReference type="EMBL" id="BQNB010011887">
    <property type="protein sequence ID" value="GJS96446.1"/>
    <property type="molecule type" value="Genomic_DNA"/>
</dbReference>
<evidence type="ECO:0000313" key="3">
    <source>
        <dbReference type="Proteomes" id="UP001151760"/>
    </source>
</evidence>
<protein>
    <submittedName>
        <fullName evidence="2">Ribonuclease H-like domain-containing protein</fullName>
    </submittedName>
</protein>
<name>A0ABQ5A3Y7_9ASTR</name>
<gene>
    <name evidence="2" type="ORF">Tco_0803414</name>
</gene>
<comment type="caution">
    <text evidence="2">The sequence shown here is derived from an EMBL/GenBank/DDBJ whole genome shotgun (WGS) entry which is preliminary data.</text>
</comment>
<evidence type="ECO:0000259" key="1">
    <source>
        <dbReference type="Pfam" id="PF07727"/>
    </source>
</evidence>
<reference evidence="2" key="2">
    <citation type="submission" date="2022-01" db="EMBL/GenBank/DDBJ databases">
        <authorList>
            <person name="Yamashiro T."/>
            <person name="Shiraishi A."/>
            <person name="Satake H."/>
            <person name="Nakayama K."/>
        </authorList>
    </citation>
    <scope>NUCLEOTIDE SEQUENCE</scope>
</reference>
<accession>A0ABQ5A3Y7</accession>
<organism evidence="2 3">
    <name type="scientific">Tanacetum coccineum</name>
    <dbReference type="NCBI Taxonomy" id="301880"/>
    <lineage>
        <taxon>Eukaryota</taxon>
        <taxon>Viridiplantae</taxon>
        <taxon>Streptophyta</taxon>
        <taxon>Embryophyta</taxon>
        <taxon>Tracheophyta</taxon>
        <taxon>Spermatophyta</taxon>
        <taxon>Magnoliopsida</taxon>
        <taxon>eudicotyledons</taxon>
        <taxon>Gunneridae</taxon>
        <taxon>Pentapetalae</taxon>
        <taxon>asterids</taxon>
        <taxon>campanulids</taxon>
        <taxon>Asterales</taxon>
        <taxon>Asteraceae</taxon>
        <taxon>Asteroideae</taxon>
        <taxon>Anthemideae</taxon>
        <taxon>Anthemidinae</taxon>
        <taxon>Tanacetum</taxon>
    </lineage>
</organism>
<dbReference type="InterPro" id="IPR013103">
    <property type="entry name" value="RVT_2"/>
</dbReference>
<proteinExistence type="predicted"/>